<keyword evidence="6" id="KW-1185">Reference proteome</keyword>
<name>A0ABX1TEP9_9GAMM</name>
<evidence type="ECO:0000256" key="3">
    <source>
        <dbReference type="ARBA" id="ARBA00022801"/>
    </source>
</evidence>
<dbReference type="Pfam" id="PF00561">
    <property type="entry name" value="Abhydrolase_1"/>
    <property type="match status" value="1"/>
</dbReference>
<dbReference type="NCBIfam" id="NF008218">
    <property type="entry name" value="PRK10985.1"/>
    <property type="match status" value="1"/>
</dbReference>
<dbReference type="EMBL" id="SPMZ01000002">
    <property type="protein sequence ID" value="NMQ17787.1"/>
    <property type="molecule type" value="Genomic_DNA"/>
</dbReference>
<dbReference type="GO" id="GO:0016787">
    <property type="term" value="F:hydrolase activity"/>
    <property type="evidence" value="ECO:0007669"/>
    <property type="project" value="UniProtKB-KW"/>
</dbReference>
<evidence type="ECO:0000313" key="6">
    <source>
        <dbReference type="Proteomes" id="UP000760480"/>
    </source>
</evidence>
<dbReference type="InterPro" id="IPR000073">
    <property type="entry name" value="AB_hydrolase_1"/>
</dbReference>
<protein>
    <submittedName>
        <fullName evidence="5">Hydrolase</fullName>
    </submittedName>
</protein>
<evidence type="ECO:0000256" key="2">
    <source>
        <dbReference type="ARBA" id="ARBA00022487"/>
    </source>
</evidence>
<dbReference type="PANTHER" id="PTHR10794">
    <property type="entry name" value="ABHYDROLASE DOMAIN-CONTAINING PROTEIN"/>
    <property type="match status" value="1"/>
</dbReference>
<evidence type="ECO:0000313" key="5">
    <source>
        <dbReference type="EMBL" id="NMQ17787.1"/>
    </source>
</evidence>
<reference evidence="5 6" key="1">
    <citation type="submission" date="2019-03" db="EMBL/GenBank/DDBJ databases">
        <title>Metabolic reconstructions from genomes of highly enriched 'Candidatus Accumulibacter' and 'Candidatus Competibacter' bioreactor populations.</title>
        <authorList>
            <person name="Annavajhala M.K."/>
            <person name="Welles L."/>
            <person name="Abbas B."/>
            <person name="Sorokin D."/>
            <person name="Park H."/>
            <person name="Van Loosdrecht M."/>
            <person name="Chandran K."/>
        </authorList>
    </citation>
    <scope>NUCLEOTIDE SEQUENCE [LARGE SCALE GENOMIC DNA]</scope>
    <source>
        <strain evidence="5 6">SBR_G</strain>
    </source>
</reference>
<keyword evidence="3 5" id="KW-0378">Hydrolase</keyword>
<evidence type="ECO:0000259" key="4">
    <source>
        <dbReference type="Pfam" id="PF00561"/>
    </source>
</evidence>
<comment type="caution">
    <text evidence="5">The sequence shown here is derived from an EMBL/GenBank/DDBJ whole genome shotgun (WGS) entry which is preliminary data.</text>
</comment>
<dbReference type="SUPFAM" id="SSF53474">
    <property type="entry name" value="alpha/beta-Hydrolases"/>
    <property type="match status" value="1"/>
</dbReference>
<sequence>MQPTDYDPAWWLPGPHAQTLWPVLCRRRPRVPLRRERLELPDGDFLDLDWLPSGQGPIVLILHGLEGSSASHYALGLLAAIARRGWRAVVMHFRGRGGQPNRLARGYCAADTADIDHVATRLRQKETTVPLAAIGYSLGGNALLKWLGETGADNPLHTAAAVSVPFVLDITARRLNQGFSRLYQAHLLRALKTSYRNKFQHRSDAPVPLDELTTLRDFHSFDDRITAPLHGYTGVHDYYAQASCRPYLRRIRVPTLILHALDDPFMRPEAVPDASELSPCVQMELSSRGGHVGFVAGRWPWRAEYWLEQRLPEFLATQWNGSAARPAATTILNSSP</sequence>
<dbReference type="PIRSF" id="PIRSF005211">
    <property type="entry name" value="Ab_hydro_YheT"/>
    <property type="match status" value="1"/>
</dbReference>
<organism evidence="5 6">
    <name type="scientific">Candidatus Competibacter phosphatis</name>
    <dbReference type="NCBI Taxonomy" id="221280"/>
    <lineage>
        <taxon>Bacteria</taxon>
        <taxon>Pseudomonadati</taxon>
        <taxon>Pseudomonadota</taxon>
        <taxon>Gammaproteobacteria</taxon>
        <taxon>Candidatus Competibacteraceae</taxon>
        <taxon>Candidatus Competibacter</taxon>
    </lineage>
</organism>
<gene>
    <name evidence="5" type="ORF">E4P82_00345</name>
</gene>
<dbReference type="Gene3D" id="3.40.50.1820">
    <property type="entry name" value="alpha/beta hydrolase"/>
    <property type="match status" value="1"/>
</dbReference>
<dbReference type="InterPro" id="IPR050960">
    <property type="entry name" value="AB_hydrolase_4_sf"/>
</dbReference>
<feature type="domain" description="AB hydrolase-1" evidence="4">
    <location>
        <begin position="57"/>
        <end position="294"/>
    </location>
</feature>
<comment type="similarity">
    <text evidence="1">Belongs to the AB hydrolase superfamily. AB hydrolase 4 family.</text>
</comment>
<dbReference type="InterPro" id="IPR012020">
    <property type="entry name" value="ABHD4"/>
</dbReference>
<dbReference type="PANTHER" id="PTHR10794:SF94">
    <property type="entry name" value="ESTERASE YHET-RELATED"/>
    <property type="match status" value="1"/>
</dbReference>
<accession>A0ABX1TEP9</accession>
<keyword evidence="2" id="KW-0719">Serine esterase</keyword>
<dbReference type="InterPro" id="IPR000952">
    <property type="entry name" value="AB_hydrolase_4_CS"/>
</dbReference>
<dbReference type="RefSeq" id="WP_169247109.1">
    <property type="nucleotide sequence ID" value="NZ_SPMZ01000002.1"/>
</dbReference>
<dbReference type="Proteomes" id="UP000760480">
    <property type="component" value="Unassembled WGS sequence"/>
</dbReference>
<dbReference type="InterPro" id="IPR029058">
    <property type="entry name" value="AB_hydrolase_fold"/>
</dbReference>
<proteinExistence type="inferred from homology"/>
<evidence type="ECO:0000256" key="1">
    <source>
        <dbReference type="ARBA" id="ARBA00010884"/>
    </source>
</evidence>
<dbReference type="PROSITE" id="PS01133">
    <property type="entry name" value="UPF0017"/>
    <property type="match status" value="1"/>
</dbReference>